<dbReference type="Proteomes" id="UP000515150">
    <property type="component" value="Chromosome 1"/>
</dbReference>
<dbReference type="Pfam" id="PF00041">
    <property type="entry name" value="fn3"/>
    <property type="match status" value="4"/>
</dbReference>
<dbReference type="InterPro" id="IPR013783">
    <property type="entry name" value="Ig-like_fold"/>
</dbReference>
<keyword evidence="3" id="KW-0393">Immunoglobulin domain</keyword>
<dbReference type="CDD" id="cd00096">
    <property type="entry name" value="Ig"/>
    <property type="match status" value="2"/>
</dbReference>
<feature type="domain" description="Ig-like" evidence="5">
    <location>
        <begin position="1210"/>
        <end position="1293"/>
    </location>
</feature>
<dbReference type="InterPro" id="IPR036179">
    <property type="entry name" value="Ig-like_dom_sf"/>
</dbReference>
<evidence type="ECO:0000259" key="5">
    <source>
        <dbReference type="PROSITE" id="PS50835"/>
    </source>
</evidence>
<dbReference type="InterPro" id="IPR003961">
    <property type="entry name" value="FN3_dom"/>
</dbReference>
<dbReference type="FunFam" id="2.60.40.10:FF:000069">
    <property type="entry name" value="Alpha-protein kinase 3"/>
    <property type="match status" value="1"/>
</dbReference>
<feature type="compositionally biased region" description="Pro residues" evidence="4">
    <location>
        <begin position="1314"/>
        <end position="1332"/>
    </location>
</feature>
<dbReference type="FunFam" id="2.60.40.10:FF:000134">
    <property type="entry name" value="Myomesin 1"/>
    <property type="match status" value="1"/>
</dbReference>
<feature type="compositionally biased region" description="Low complexity" evidence="4">
    <location>
        <begin position="1333"/>
        <end position="1349"/>
    </location>
</feature>
<reference evidence="8" key="1">
    <citation type="submission" date="2025-08" db="UniProtKB">
        <authorList>
            <consortium name="RefSeq"/>
        </authorList>
    </citation>
    <scope>IDENTIFICATION</scope>
</reference>
<dbReference type="SMART" id="SM00408">
    <property type="entry name" value="IGc2"/>
    <property type="match status" value="4"/>
</dbReference>
<feature type="domain" description="Fibronectin type-III" evidence="6">
    <location>
        <begin position="466"/>
        <end position="559"/>
    </location>
</feature>
<feature type="domain" description="Ig-like" evidence="5">
    <location>
        <begin position="989"/>
        <end position="1075"/>
    </location>
</feature>
<dbReference type="SUPFAM" id="SSF49265">
    <property type="entry name" value="Fibronectin type III"/>
    <property type="match status" value="2"/>
</dbReference>
<dbReference type="PRINTS" id="PR00014">
    <property type="entry name" value="FNTYPEIII"/>
</dbReference>
<evidence type="ECO:0000259" key="6">
    <source>
        <dbReference type="PROSITE" id="PS50853"/>
    </source>
</evidence>
<dbReference type="FunFam" id="2.60.40.10:FF:000197">
    <property type="entry name" value="Myomesin 1"/>
    <property type="match status" value="1"/>
</dbReference>
<feature type="domain" description="Fibronectin type-III" evidence="6">
    <location>
        <begin position="673"/>
        <end position="770"/>
    </location>
</feature>
<dbReference type="GO" id="GO:0031430">
    <property type="term" value="C:M band"/>
    <property type="evidence" value="ECO:0007669"/>
    <property type="project" value="TreeGrafter"/>
</dbReference>
<feature type="region of interest" description="Disordered" evidence="4">
    <location>
        <begin position="19"/>
        <end position="44"/>
    </location>
</feature>
<feature type="domain" description="Ig-like" evidence="5">
    <location>
        <begin position="243"/>
        <end position="343"/>
    </location>
</feature>
<evidence type="ECO:0000256" key="2">
    <source>
        <dbReference type="ARBA" id="ARBA00023179"/>
    </source>
</evidence>
<name>A0A6P7N8W5_BETSP</name>
<dbReference type="GO" id="GO:0005198">
    <property type="term" value="F:structural molecule activity"/>
    <property type="evidence" value="ECO:0007669"/>
    <property type="project" value="UniProtKB-ARBA"/>
</dbReference>
<feature type="domain" description="Fibronectin type-III" evidence="6">
    <location>
        <begin position="568"/>
        <end position="666"/>
    </location>
</feature>
<evidence type="ECO:0000256" key="3">
    <source>
        <dbReference type="ARBA" id="ARBA00023319"/>
    </source>
</evidence>
<dbReference type="InterPro" id="IPR013098">
    <property type="entry name" value="Ig_I-set"/>
</dbReference>
<dbReference type="CDD" id="cd20951">
    <property type="entry name" value="IgI_titin_I1-like"/>
    <property type="match status" value="1"/>
</dbReference>
<dbReference type="Gene3D" id="2.60.40.10">
    <property type="entry name" value="Immunoglobulins"/>
    <property type="match status" value="11"/>
</dbReference>
<keyword evidence="1" id="KW-0677">Repeat</keyword>
<dbReference type="InterPro" id="IPR007110">
    <property type="entry name" value="Ig-like_dom"/>
</dbReference>
<evidence type="ECO:0000256" key="4">
    <source>
        <dbReference type="SAM" id="MobiDB-lite"/>
    </source>
</evidence>
<dbReference type="PANTHER" id="PTHR13817:SF22">
    <property type="entry name" value="MYOMESIN-2"/>
    <property type="match status" value="1"/>
</dbReference>
<dbReference type="FunFam" id="2.60.40.10:FF:000124">
    <property type="entry name" value="Myomesin 1"/>
    <property type="match status" value="1"/>
</dbReference>
<feature type="domain" description="Ig-like" evidence="5">
    <location>
        <begin position="128"/>
        <end position="219"/>
    </location>
</feature>
<dbReference type="FunFam" id="2.60.40.10:FF:000222">
    <property type="entry name" value="Myomesin 1"/>
    <property type="match status" value="1"/>
</dbReference>
<keyword evidence="2" id="KW-0514">Muscle protein</keyword>
<dbReference type="InterPro" id="IPR036116">
    <property type="entry name" value="FN3_sf"/>
</dbReference>
<dbReference type="PROSITE" id="PS50835">
    <property type="entry name" value="IG_LIKE"/>
    <property type="match status" value="4"/>
</dbReference>
<dbReference type="CDD" id="cd00063">
    <property type="entry name" value="FN3"/>
    <property type="match status" value="4"/>
</dbReference>
<dbReference type="PANTHER" id="PTHR13817">
    <property type="entry name" value="TITIN"/>
    <property type="match status" value="1"/>
</dbReference>
<dbReference type="SMART" id="SM00409">
    <property type="entry name" value="IG"/>
    <property type="match status" value="5"/>
</dbReference>
<evidence type="ECO:0000313" key="7">
    <source>
        <dbReference type="Proteomes" id="UP000515150"/>
    </source>
</evidence>
<dbReference type="Pfam" id="PF07679">
    <property type="entry name" value="I-set"/>
    <property type="match status" value="3"/>
</dbReference>
<proteinExistence type="predicted"/>
<dbReference type="SMART" id="SM00060">
    <property type="entry name" value="FN3"/>
    <property type="match status" value="4"/>
</dbReference>
<organism evidence="7 8">
    <name type="scientific">Betta splendens</name>
    <name type="common">Siamese fighting fish</name>
    <dbReference type="NCBI Taxonomy" id="158456"/>
    <lineage>
        <taxon>Eukaryota</taxon>
        <taxon>Metazoa</taxon>
        <taxon>Chordata</taxon>
        <taxon>Craniata</taxon>
        <taxon>Vertebrata</taxon>
        <taxon>Euteleostomi</taxon>
        <taxon>Actinopterygii</taxon>
        <taxon>Neopterygii</taxon>
        <taxon>Teleostei</taxon>
        <taxon>Neoteleostei</taxon>
        <taxon>Acanthomorphata</taxon>
        <taxon>Anabantaria</taxon>
        <taxon>Anabantiformes</taxon>
        <taxon>Anabantoidei</taxon>
        <taxon>Osphronemidae</taxon>
        <taxon>Betta</taxon>
    </lineage>
</organism>
<dbReference type="RefSeq" id="XP_029015867.1">
    <property type="nucleotide sequence ID" value="XM_029160034.3"/>
</dbReference>
<feature type="compositionally biased region" description="Basic and acidic residues" evidence="4">
    <location>
        <begin position="30"/>
        <end position="42"/>
    </location>
</feature>
<dbReference type="InterPro" id="IPR003599">
    <property type="entry name" value="Ig_sub"/>
</dbReference>
<dbReference type="PRINTS" id="PR01217">
    <property type="entry name" value="PRICHEXTENSN"/>
</dbReference>
<feature type="domain" description="Fibronectin type-III" evidence="6">
    <location>
        <begin position="355"/>
        <end position="450"/>
    </location>
</feature>
<protein>
    <submittedName>
        <fullName evidence="8">Myomesin-2 isoform X4</fullName>
    </submittedName>
</protein>
<dbReference type="SUPFAM" id="SSF48726">
    <property type="entry name" value="Immunoglobulin"/>
    <property type="match status" value="6"/>
</dbReference>
<evidence type="ECO:0000313" key="8">
    <source>
        <dbReference type="RefSeq" id="XP_029015867.1"/>
    </source>
</evidence>
<evidence type="ECO:0000256" key="1">
    <source>
        <dbReference type="ARBA" id="ARBA00022737"/>
    </source>
</evidence>
<dbReference type="FunFam" id="2.60.40.10:FF:000192">
    <property type="entry name" value="Myomesin 1"/>
    <property type="match status" value="1"/>
</dbReference>
<dbReference type="InterPro" id="IPR003598">
    <property type="entry name" value="Ig_sub2"/>
</dbReference>
<accession>A0A6P7N8W5</accession>
<dbReference type="GO" id="GO:0045214">
    <property type="term" value="P:sarcomere organization"/>
    <property type="evidence" value="ECO:0007669"/>
    <property type="project" value="TreeGrafter"/>
</dbReference>
<dbReference type="FunFam" id="2.60.40.10:FF:000029">
    <property type="entry name" value="Myomesin 1"/>
    <property type="match status" value="2"/>
</dbReference>
<dbReference type="CTD" id="334269"/>
<keyword evidence="7" id="KW-1185">Reference proteome</keyword>
<feature type="region of interest" description="Disordered" evidence="4">
    <location>
        <begin position="1299"/>
        <end position="1376"/>
    </location>
</feature>
<dbReference type="GeneID" id="114861037"/>
<gene>
    <name evidence="8" type="primary">myom2a</name>
</gene>
<dbReference type="FunFam" id="2.60.40.10:FF:000670">
    <property type="entry name" value="Myomesin 2"/>
    <property type="match status" value="1"/>
</dbReference>
<dbReference type="InterPro" id="IPR050964">
    <property type="entry name" value="Striated_Muscle_Regulatory"/>
</dbReference>
<dbReference type="FunFam" id="2.60.40.10:FF:000179">
    <property type="entry name" value="Myomesin 2"/>
    <property type="match status" value="1"/>
</dbReference>
<dbReference type="FunFam" id="2.60.40.10:FF:000233">
    <property type="entry name" value="Myomesin 1"/>
    <property type="match status" value="1"/>
</dbReference>
<sequence>MASKVKPWYKKHESQVKTDYAYGHTKHVAKQTERKSSSKSESKVQVQATEAMAQAAYTVPAFRQRTEETEEYQRVTTNVGRGLSVIQEELHRMRMATKAQVESLAIQREVKDMMPKRGDLLEDIPRMPDFLVALRPHTVWEKTPVKLFCTVQGTPRPIVKWYKGGVPVDPLSAPGKYKIENKYGVHSLIISRCVVSDTAEYSAVATNQHGSATSMATVTVKRPAGSGEACHLGLVPHLTEIHPSKLEVSFLDRFSVSFGVEGSSISLVCTLVVVPNLPNVPPLAQWYRDDKLLKPSELVEMSVSGTAARLTLPQLAKDDEGLYTLRIFTKDGTAEHSAYLFVSDAAPSAPKAPGAPMSVKAYDINADYVLVAWKPPNTVNEAPITGYFVDRCESGSDSWVQCNDAPVKVCKYPVHGLSLGRSYHFRVRAVNSAGISRASRKSDKVTAIDAAESERLQGKEEGVPSAPGHVVATRNTKSSVFVQWEAPKTPKGLMGYYIDGRVVGAKDWFPCNNKPFKHTRFVVHGLIPGESYVFRVQAVNVFGLSEESQESSPIAVEPALGKEVEYATPSAPHGITMLSSDGSSITVAWKQPRHCGGSKVNAYYIDKRDADTLVWKEFNLSGIADRVCTVGDLTSGTFYEFRVQAGNLAGVGLPSAASAPMKCEAWTMNEPGPAYDLSFSEVRGHSLVVLWKAPVYTGAGAVTGYFVDMAKKGSTEFVTLNQEAVSHRYLQVTGLEEGQSYVFRVRAVNASGAGRASQLSDPVCARALPGTKEIVAGVDEETGDVFLSLEACEICETSKFVWSKNYKAIGDCPRVTVSAKGRTSRLTFTNPDKDDLGRYSVVVTDTDGVSSSHTLTEDTLNTMLELSYAIRHPVVPLKHGLNYEILEKGHVRFWLQAVKLSPSVSYRFIVNDKEVSSGEGQKISHDVTTGIIQMTVDHFTRANEGTYTVQINDGKAKTQSSLVLVGDVFKAALKEAEFQRKEHLRKQGPHFSEYLYFTVTEDCTVMLACKVANVKKDTALHWYKEEEEILPEAPSTVMSGSCALPIPLFSRKDQGVYKAVLSDDKGKDTSVLDISGQVFDDIINAIAQNAGASASELVLQCTPEGIRLQCYMNYYTEEMKTVWKHKESKIASSEKMRIGGTAEMAWMQICDPSDKEKGHYAIEISDGVKTHVRTFDLSGQAYTDACEEYLRLKAAAFAEKNRGRVVGGLPDVVTIMEEKSLSLTCTVWGEPTPEVTWFKNEQEVASCEHTRVTFDGGKFASLVINKVTPDDSGKYSINVRNKYGGEFVEITVSVYRHGEPVPEPKLGQPKAATPAPPSKTPTPVPSKTPTPAPSMKSPTPASTPASTPVPKSPTPPRSVKSPTPPRFMKSPTPPRK</sequence>
<dbReference type="PROSITE" id="PS50853">
    <property type="entry name" value="FN3"/>
    <property type="match status" value="4"/>
</dbReference>